<evidence type="ECO:0000256" key="3">
    <source>
        <dbReference type="ARBA" id="ARBA00023163"/>
    </source>
</evidence>
<gene>
    <name evidence="7" type="ORF">TCAL_10802</name>
</gene>
<dbReference type="GO" id="GO:0000978">
    <property type="term" value="F:RNA polymerase II cis-regulatory region sequence-specific DNA binding"/>
    <property type="evidence" value="ECO:0007669"/>
    <property type="project" value="TreeGrafter"/>
</dbReference>
<dbReference type="InterPro" id="IPR004827">
    <property type="entry name" value="bZIP"/>
</dbReference>
<dbReference type="Pfam" id="PF03131">
    <property type="entry name" value="bZIP_Maf"/>
    <property type="match status" value="1"/>
</dbReference>
<evidence type="ECO:0000256" key="1">
    <source>
        <dbReference type="ARBA" id="ARBA00023015"/>
    </source>
</evidence>
<dbReference type="PROSITE" id="PS50217">
    <property type="entry name" value="BZIP"/>
    <property type="match status" value="1"/>
</dbReference>
<keyword evidence="3" id="KW-0804">Transcription</keyword>
<accession>A0A553PBM3</accession>
<dbReference type="GO" id="GO:0000981">
    <property type="term" value="F:DNA-binding transcription factor activity, RNA polymerase II-specific"/>
    <property type="evidence" value="ECO:0007669"/>
    <property type="project" value="TreeGrafter"/>
</dbReference>
<dbReference type="PANTHER" id="PTHR10129">
    <property type="entry name" value="TRANSCRIPTION FACTOR MAF"/>
    <property type="match status" value="1"/>
</dbReference>
<dbReference type="AlphaFoldDB" id="A0A553PBM3"/>
<comment type="caution">
    <text evidence="7">The sequence shown here is derived from an EMBL/GenBank/DDBJ whole genome shotgun (WGS) entry which is preliminary data.</text>
</comment>
<evidence type="ECO:0000256" key="2">
    <source>
        <dbReference type="ARBA" id="ARBA00023125"/>
    </source>
</evidence>
<dbReference type="SUPFAM" id="SSF47454">
    <property type="entry name" value="A DNA-binding domain in eukaryotic transcription factors"/>
    <property type="match status" value="1"/>
</dbReference>
<dbReference type="SMART" id="SM00338">
    <property type="entry name" value="BRLZ"/>
    <property type="match status" value="1"/>
</dbReference>
<feature type="region of interest" description="Disordered" evidence="5">
    <location>
        <begin position="1"/>
        <end position="24"/>
    </location>
</feature>
<dbReference type="Gene3D" id="1.20.5.170">
    <property type="match status" value="1"/>
</dbReference>
<dbReference type="GO" id="GO:0005634">
    <property type="term" value="C:nucleus"/>
    <property type="evidence" value="ECO:0007669"/>
    <property type="project" value="TreeGrafter"/>
</dbReference>
<keyword evidence="2" id="KW-0238">DNA-binding</keyword>
<dbReference type="InterPro" id="IPR046347">
    <property type="entry name" value="bZIP_sf"/>
</dbReference>
<dbReference type="EMBL" id="VCGU01000005">
    <property type="protein sequence ID" value="TRY75087.1"/>
    <property type="molecule type" value="Genomic_DNA"/>
</dbReference>
<reference evidence="7 8" key="1">
    <citation type="journal article" date="2018" name="Nat. Ecol. Evol.">
        <title>Genomic signatures of mitonuclear coevolution across populations of Tigriopus californicus.</title>
        <authorList>
            <person name="Barreto F.S."/>
            <person name="Watson E.T."/>
            <person name="Lima T.G."/>
            <person name="Willett C.S."/>
            <person name="Edmands S."/>
            <person name="Li W."/>
            <person name="Burton R.S."/>
        </authorList>
    </citation>
    <scope>NUCLEOTIDE SEQUENCE [LARGE SCALE GENOMIC DNA]</scope>
    <source>
        <strain evidence="7 8">San Diego</strain>
    </source>
</reference>
<protein>
    <recommendedName>
        <fullName evidence="6">BZIP domain-containing protein</fullName>
    </recommendedName>
</protein>
<feature type="compositionally biased region" description="Low complexity" evidence="5">
    <location>
        <begin position="1"/>
        <end position="14"/>
    </location>
</feature>
<dbReference type="SUPFAM" id="SSF57959">
    <property type="entry name" value="Leucine zipper domain"/>
    <property type="match status" value="1"/>
</dbReference>
<dbReference type="Proteomes" id="UP000318571">
    <property type="component" value="Chromosome 2"/>
</dbReference>
<evidence type="ECO:0000313" key="8">
    <source>
        <dbReference type="Proteomes" id="UP000318571"/>
    </source>
</evidence>
<dbReference type="InterPro" id="IPR004826">
    <property type="entry name" value="bZIP_Maf"/>
</dbReference>
<dbReference type="OMA" id="CDFQAPL"/>
<evidence type="ECO:0000256" key="4">
    <source>
        <dbReference type="SAM" id="Coils"/>
    </source>
</evidence>
<evidence type="ECO:0000313" key="7">
    <source>
        <dbReference type="EMBL" id="TRY75087.1"/>
    </source>
</evidence>
<keyword evidence="4" id="KW-0175">Coiled coil</keyword>
<feature type="domain" description="BZIP" evidence="6">
    <location>
        <begin position="57"/>
        <end position="120"/>
    </location>
</feature>
<proteinExistence type="predicted"/>
<evidence type="ECO:0000256" key="5">
    <source>
        <dbReference type="SAM" id="MobiDB-lite"/>
    </source>
</evidence>
<sequence length="145" mass="16846">MMPVSNDSSLNNSLHHGGTPFDDSHAIMTDEELASLNIKDLNRKLKEKGLSKSIIEKLKQRRRTLKNRKYATDCREKKDVEVHHLEGSKESEETELSMLENDNKTLRNQVKELKQEYARSLEFARKNNIELKPRNVPMNDVIKSE</sequence>
<keyword evidence="1" id="KW-0805">Transcription regulation</keyword>
<name>A0A553PBM3_TIGCA</name>
<organism evidence="7 8">
    <name type="scientific">Tigriopus californicus</name>
    <name type="common">Marine copepod</name>
    <dbReference type="NCBI Taxonomy" id="6832"/>
    <lineage>
        <taxon>Eukaryota</taxon>
        <taxon>Metazoa</taxon>
        <taxon>Ecdysozoa</taxon>
        <taxon>Arthropoda</taxon>
        <taxon>Crustacea</taxon>
        <taxon>Multicrustacea</taxon>
        <taxon>Hexanauplia</taxon>
        <taxon>Copepoda</taxon>
        <taxon>Harpacticoida</taxon>
        <taxon>Harpacticidae</taxon>
        <taxon>Tigriopus</taxon>
    </lineage>
</organism>
<feature type="coiled-coil region" evidence="4">
    <location>
        <begin position="82"/>
        <end position="127"/>
    </location>
</feature>
<evidence type="ECO:0000259" key="6">
    <source>
        <dbReference type="PROSITE" id="PS50217"/>
    </source>
</evidence>
<keyword evidence="8" id="KW-1185">Reference proteome</keyword>
<dbReference type="STRING" id="6832.A0A553PBM3"/>
<dbReference type="InterPro" id="IPR024874">
    <property type="entry name" value="Transcription_factor_Maf_fam"/>
</dbReference>
<dbReference type="InterPro" id="IPR008917">
    <property type="entry name" value="TF_DNA-bd_sf"/>
</dbReference>
<dbReference type="PANTHER" id="PTHR10129:SF48">
    <property type="entry name" value="MAF-S, ISOFORM B"/>
    <property type="match status" value="1"/>
</dbReference>